<accession>A0A913Y0A2</accession>
<keyword evidence="5" id="KW-0378">Hydrolase</keyword>
<comment type="similarity">
    <text evidence="1">Belongs to the peptidase S10 family.</text>
</comment>
<protein>
    <recommendedName>
        <fullName evidence="10">Retinoid-inducible serine carboxypeptidase</fullName>
    </recommendedName>
</protein>
<dbReference type="SUPFAM" id="SSF53474">
    <property type="entry name" value="alpha/beta-Hydrolases"/>
    <property type="match status" value="1"/>
</dbReference>
<dbReference type="GO" id="GO:0004185">
    <property type="term" value="F:serine-type carboxypeptidase activity"/>
    <property type="evidence" value="ECO:0007669"/>
    <property type="project" value="InterPro"/>
</dbReference>
<dbReference type="InterPro" id="IPR001563">
    <property type="entry name" value="Peptidase_S10"/>
</dbReference>
<dbReference type="Proteomes" id="UP000887567">
    <property type="component" value="Unplaced"/>
</dbReference>
<organism evidence="8 9">
    <name type="scientific">Exaiptasia diaphana</name>
    <name type="common">Tropical sea anemone</name>
    <name type="synonym">Aiptasia pulchella</name>
    <dbReference type="NCBI Taxonomy" id="2652724"/>
    <lineage>
        <taxon>Eukaryota</taxon>
        <taxon>Metazoa</taxon>
        <taxon>Cnidaria</taxon>
        <taxon>Anthozoa</taxon>
        <taxon>Hexacorallia</taxon>
        <taxon>Actiniaria</taxon>
        <taxon>Aiptasiidae</taxon>
        <taxon>Exaiptasia</taxon>
    </lineage>
</organism>
<dbReference type="Pfam" id="PF00450">
    <property type="entry name" value="Peptidase_S10"/>
    <property type="match status" value="1"/>
</dbReference>
<proteinExistence type="inferred from homology"/>
<dbReference type="InterPro" id="IPR029058">
    <property type="entry name" value="AB_hydrolase_fold"/>
</dbReference>
<evidence type="ECO:0000256" key="3">
    <source>
        <dbReference type="ARBA" id="ARBA00022670"/>
    </source>
</evidence>
<dbReference type="OrthoDB" id="443318at2759"/>
<reference evidence="8" key="1">
    <citation type="submission" date="2022-11" db="UniProtKB">
        <authorList>
            <consortium name="EnsemblMetazoa"/>
        </authorList>
    </citation>
    <scope>IDENTIFICATION</scope>
</reference>
<dbReference type="KEGG" id="epa:110250454"/>
<name>A0A913Y0A2_EXADI</name>
<keyword evidence="4 7" id="KW-0732">Signal</keyword>
<evidence type="ECO:0000256" key="2">
    <source>
        <dbReference type="ARBA" id="ARBA00022645"/>
    </source>
</evidence>
<dbReference type="GeneID" id="110250454"/>
<evidence type="ECO:0000313" key="9">
    <source>
        <dbReference type="Proteomes" id="UP000887567"/>
    </source>
</evidence>
<keyword evidence="6" id="KW-0325">Glycoprotein</keyword>
<evidence type="ECO:0000256" key="4">
    <source>
        <dbReference type="ARBA" id="ARBA00022729"/>
    </source>
</evidence>
<dbReference type="EnsemblMetazoa" id="XM_021057050.1">
    <property type="protein sequence ID" value="XP_020912709.1"/>
    <property type="gene ID" value="LOC110250454"/>
</dbReference>
<dbReference type="PANTHER" id="PTHR11802:SF3">
    <property type="entry name" value="RETINOID-INDUCIBLE SERINE CARBOXYPEPTIDASE"/>
    <property type="match status" value="1"/>
</dbReference>
<sequence>MEQVKLTFVVLSIFFYLTQAARVQEDIPDEKWSYVNVRENAHMFWWLYGAQTSPSERASLPLILWLQGGPGGSSTGFGNFGELGPLDVNLRPRNTTWTQVANVLFVDNPVGAGFSYVTNNNAYTKDVTEIAEDLLTMLQSFMKEMPVFQNIPFFIFCESYGGKMTAAFGVRLYKAISSGEIRCNFKAVALGDSWISPVDSVLTWGPYLYSVSLLDENSLAKVNAVAQSTAKAVEMGQYKNATKLWGDTEAAITEYTDNVDVYNILIHNAPPFPKSNLLGETQLGRLYSTHVGRLYTDPLTAL</sequence>
<keyword evidence="2" id="KW-0121">Carboxypeptidase</keyword>
<dbReference type="OMA" id="WVINDIY"/>
<dbReference type="PRINTS" id="PR00724">
    <property type="entry name" value="CRBOXYPTASEC"/>
</dbReference>
<dbReference type="AlphaFoldDB" id="A0A913Y0A2"/>
<feature type="signal peptide" evidence="7">
    <location>
        <begin position="1"/>
        <end position="20"/>
    </location>
</feature>
<evidence type="ECO:0000313" key="8">
    <source>
        <dbReference type="EnsemblMetazoa" id="XP_020912709.1"/>
    </source>
</evidence>
<dbReference type="Gene3D" id="3.40.50.1820">
    <property type="entry name" value="alpha/beta hydrolase"/>
    <property type="match status" value="1"/>
</dbReference>
<evidence type="ECO:0000256" key="7">
    <source>
        <dbReference type="SAM" id="SignalP"/>
    </source>
</evidence>
<dbReference type="GO" id="GO:0006508">
    <property type="term" value="P:proteolysis"/>
    <property type="evidence" value="ECO:0007669"/>
    <property type="project" value="UniProtKB-KW"/>
</dbReference>
<evidence type="ECO:0000256" key="1">
    <source>
        <dbReference type="ARBA" id="ARBA00009431"/>
    </source>
</evidence>
<keyword evidence="9" id="KW-1185">Reference proteome</keyword>
<evidence type="ECO:0000256" key="6">
    <source>
        <dbReference type="ARBA" id="ARBA00023180"/>
    </source>
</evidence>
<keyword evidence="3" id="KW-0645">Protease</keyword>
<dbReference type="RefSeq" id="XP_020912709.1">
    <property type="nucleotide sequence ID" value="XM_021057050.1"/>
</dbReference>
<feature type="chain" id="PRO_5037964585" description="Retinoid-inducible serine carboxypeptidase" evidence="7">
    <location>
        <begin position="21"/>
        <end position="302"/>
    </location>
</feature>
<dbReference type="PANTHER" id="PTHR11802">
    <property type="entry name" value="SERINE PROTEASE FAMILY S10 SERINE CARBOXYPEPTIDASE"/>
    <property type="match status" value="1"/>
</dbReference>
<evidence type="ECO:0000256" key="5">
    <source>
        <dbReference type="ARBA" id="ARBA00022801"/>
    </source>
</evidence>
<evidence type="ECO:0008006" key="10">
    <source>
        <dbReference type="Google" id="ProtNLM"/>
    </source>
</evidence>